<evidence type="ECO:0000256" key="1">
    <source>
        <dbReference type="SAM" id="Phobius"/>
    </source>
</evidence>
<name>A0ABT2SZQ0_9FIRM</name>
<gene>
    <name evidence="2" type="ORF">OCV77_02955</name>
</gene>
<feature type="transmembrane region" description="Helical" evidence="1">
    <location>
        <begin position="143"/>
        <end position="161"/>
    </location>
</feature>
<evidence type="ECO:0008006" key="4">
    <source>
        <dbReference type="Google" id="ProtNLM"/>
    </source>
</evidence>
<protein>
    <recommendedName>
        <fullName evidence="4">HD/PDEase domain-containing protein</fullName>
    </recommendedName>
</protein>
<evidence type="ECO:0000313" key="2">
    <source>
        <dbReference type="EMBL" id="MCU6743470.1"/>
    </source>
</evidence>
<dbReference type="Proteomes" id="UP001652432">
    <property type="component" value="Unassembled WGS sequence"/>
</dbReference>
<organism evidence="2 3">
    <name type="scientific">Suilimivivens aceti</name>
    <dbReference type="NCBI Taxonomy" id="2981774"/>
    <lineage>
        <taxon>Bacteria</taxon>
        <taxon>Bacillati</taxon>
        <taxon>Bacillota</taxon>
        <taxon>Clostridia</taxon>
        <taxon>Lachnospirales</taxon>
        <taxon>Lachnospiraceae</taxon>
        <taxon>Suilimivivens</taxon>
    </lineage>
</organism>
<comment type="caution">
    <text evidence="2">The sequence shown here is derived from an EMBL/GenBank/DDBJ whole genome shotgun (WGS) entry which is preliminary data.</text>
</comment>
<feature type="transmembrane region" description="Helical" evidence="1">
    <location>
        <begin position="167"/>
        <end position="188"/>
    </location>
</feature>
<feature type="transmembrane region" description="Helical" evidence="1">
    <location>
        <begin position="82"/>
        <end position="99"/>
    </location>
</feature>
<evidence type="ECO:0000313" key="3">
    <source>
        <dbReference type="Proteomes" id="UP001652432"/>
    </source>
</evidence>
<feature type="transmembrane region" description="Helical" evidence="1">
    <location>
        <begin position="200"/>
        <end position="226"/>
    </location>
</feature>
<keyword evidence="1" id="KW-0812">Transmembrane</keyword>
<feature type="transmembrane region" description="Helical" evidence="1">
    <location>
        <begin position="27"/>
        <end position="45"/>
    </location>
</feature>
<accession>A0ABT2SZQ0</accession>
<dbReference type="InterPro" id="IPR052722">
    <property type="entry name" value="PgpH_phosphodiesterase"/>
</dbReference>
<keyword evidence="1" id="KW-0472">Membrane</keyword>
<proteinExistence type="predicted"/>
<reference evidence="2 3" key="1">
    <citation type="journal article" date="2021" name="ISME Commun">
        <title>Automated analysis of genomic sequences facilitates high-throughput and comprehensive description of bacteria.</title>
        <authorList>
            <person name="Hitch T.C.A."/>
        </authorList>
    </citation>
    <scope>NUCLEOTIDE SEQUENCE [LARGE SCALE GENOMIC DNA]</scope>
    <source>
        <strain evidence="2 3">Sanger_18</strain>
    </source>
</reference>
<dbReference type="EMBL" id="JAOQKJ010000002">
    <property type="protein sequence ID" value="MCU6743470.1"/>
    <property type="molecule type" value="Genomic_DNA"/>
</dbReference>
<dbReference type="PANTHER" id="PTHR36442:SF1">
    <property type="entry name" value="CYCLIC-DI-AMP PHOSPHODIESTERASE PGPH"/>
    <property type="match status" value="1"/>
</dbReference>
<sequence>MQKAERETEAENQVMAKEKIIDSIRKLLLFFLTVLSAAFAAYLYQKTVYEIAETVVFTSIAAGGMLFQMAEKEHTENTGRFFLLYLLFLILSVFFPLIPEGGYPYLAIFTGLMLFSDRMTAMSAGSTLLLISVLLCSDGDAVLFIMYFVIGMVGVYLFYGLDESFQVGRPLLCSLLLQFVCLSVWEILLANDGFSMEMLIVPAFNTLVSLILMVILLKLFSFSIIYRTRDAYMDVNDPECPLLVRLKEQSREEYFHAIHTAYLCERIASKLYMNAAAAKAGGYYHKIGVLQNDNSYEAVEGILAEYHMPGQALQILKEYLQPDIPIRSRETVVLLFADTMISSISYLFKKNKEAVLDYDKLVEAVFQKKLSSGILNQSEISIGDLEQMKKILAGEQLYYDFLR</sequence>
<dbReference type="RefSeq" id="WP_262573213.1">
    <property type="nucleotide sequence ID" value="NZ_JAOQKJ010000002.1"/>
</dbReference>
<keyword evidence="1" id="KW-1133">Transmembrane helix</keyword>
<feature type="transmembrane region" description="Helical" evidence="1">
    <location>
        <begin position="51"/>
        <end position="70"/>
    </location>
</feature>
<keyword evidence="3" id="KW-1185">Reference proteome</keyword>
<dbReference type="PANTHER" id="PTHR36442">
    <property type="entry name" value="CYCLIC-DI-AMP PHOSPHODIESTERASE PGPH"/>
    <property type="match status" value="1"/>
</dbReference>